<dbReference type="Proteomes" id="UP000441797">
    <property type="component" value="Unassembled WGS sequence"/>
</dbReference>
<name>A0A6N8G1P9_9CHRO</name>
<sequence length="117" mass="13193">MDDRLPNLKQAIAVSKKVQSLLLSIKPENAKPTTLVFSSPTGKPINYNNFTKRAWHTIVDLIKPNTTPYNCRDTFITLQLLNGVPSAVIAKWCDTSTQMIYKSYADKLNLSQLRPID</sequence>
<keyword evidence="1" id="KW-0233">DNA recombination</keyword>
<dbReference type="EMBL" id="NAPY01000074">
    <property type="protein sequence ID" value="MUL39330.1"/>
    <property type="molecule type" value="Genomic_DNA"/>
</dbReference>
<dbReference type="InterPro" id="IPR011010">
    <property type="entry name" value="DNA_brk_join_enz"/>
</dbReference>
<protein>
    <recommendedName>
        <fullName evidence="4">Tyr recombinase domain-containing protein</fullName>
    </recommendedName>
</protein>
<evidence type="ECO:0000313" key="3">
    <source>
        <dbReference type="Proteomes" id="UP000441797"/>
    </source>
</evidence>
<dbReference type="SUPFAM" id="SSF56349">
    <property type="entry name" value="DNA breaking-rejoining enzymes"/>
    <property type="match status" value="1"/>
</dbReference>
<evidence type="ECO:0008006" key="4">
    <source>
        <dbReference type="Google" id="ProtNLM"/>
    </source>
</evidence>
<comment type="caution">
    <text evidence="2">The sequence shown here is derived from an EMBL/GenBank/DDBJ whole genome shotgun (WGS) entry which is preliminary data.</text>
</comment>
<accession>A0A6N8G1P9</accession>
<keyword evidence="3" id="KW-1185">Reference proteome</keyword>
<evidence type="ECO:0000313" key="2">
    <source>
        <dbReference type="EMBL" id="MUL39330.1"/>
    </source>
</evidence>
<evidence type="ECO:0000256" key="1">
    <source>
        <dbReference type="ARBA" id="ARBA00023172"/>
    </source>
</evidence>
<dbReference type="InterPro" id="IPR013762">
    <property type="entry name" value="Integrase-like_cat_sf"/>
</dbReference>
<dbReference type="Gene3D" id="1.10.443.10">
    <property type="entry name" value="Intergrase catalytic core"/>
    <property type="match status" value="1"/>
</dbReference>
<reference evidence="2 3" key="1">
    <citation type="journal article" date="2019" name="Front. Microbiol.">
        <title>Genomic Features for Desiccation Tolerance and Sugar Biosynthesis in the Extremophile Gloeocapsopsis sp. UTEX B3054.</title>
        <authorList>
            <person name="Urrejola C."/>
            <person name="Alcorta J."/>
            <person name="Salas L."/>
            <person name="Vasquez M."/>
            <person name="Polz M.F."/>
            <person name="Vicuna R."/>
            <person name="Diez B."/>
        </authorList>
    </citation>
    <scope>NUCLEOTIDE SEQUENCE [LARGE SCALE GENOMIC DNA]</scope>
    <source>
        <strain evidence="2 3">1H9</strain>
    </source>
</reference>
<proteinExistence type="predicted"/>
<dbReference type="GO" id="GO:0015074">
    <property type="term" value="P:DNA integration"/>
    <property type="evidence" value="ECO:0007669"/>
    <property type="project" value="InterPro"/>
</dbReference>
<dbReference type="OrthoDB" id="530235at2"/>
<dbReference type="GO" id="GO:0006310">
    <property type="term" value="P:DNA recombination"/>
    <property type="evidence" value="ECO:0007669"/>
    <property type="project" value="UniProtKB-KW"/>
</dbReference>
<dbReference type="AlphaFoldDB" id="A0A6N8G1P9"/>
<dbReference type="GO" id="GO:0003677">
    <property type="term" value="F:DNA binding"/>
    <property type="evidence" value="ECO:0007669"/>
    <property type="project" value="InterPro"/>
</dbReference>
<organism evidence="2 3">
    <name type="scientific">Gloeocapsopsis dulcis AAB1 = 1H9</name>
    <dbReference type="NCBI Taxonomy" id="1433147"/>
    <lineage>
        <taxon>Bacteria</taxon>
        <taxon>Bacillati</taxon>
        <taxon>Cyanobacteriota</taxon>
        <taxon>Cyanophyceae</taxon>
        <taxon>Oscillatoriophycideae</taxon>
        <taxon>Chroococcales</taxon>
        <taxon>Chroococcaceae</taxon>
        <taxon>Gloeocapsopsis</taxon>
        <taxon>Gloeocapsopsis dulcis</taxon>
    </lineage>
</organism>
<gene>
    <name evidence="2" type="ORF">BWI75_24340</name>
</gene>
<dbReference type="RefSeq" id="WP_105221541.1">
    <property type="nucleotide sequence ID" value="NZ_CAWNSU010000100.1"/>
</dbReference>